<evidence type="ECO:0000256" key="1">
    <source>
        <dbReference type="PROSITE-ProRule" id="PRU00723"/>
    </source>
</evidence>
<keyword evidence="1" id="KW-0863">Zinc-finger</keyword>
<evidence type="ECO:0000256" key="2">
    <source>
        <dbReference type="SAM" id="MobiDB-lite"/>
    </source>
</evidence>
<feature type="domain" description="C3H1-type" evidence="3">
    <location>
        <begin position="194"/>
        <end position="223"/>
    </location>
</feature>
<feature type="region of interest" description="Disordered" evidence="2">
    <location>
        <begin position="247"/>
        <end position="345"/>
    </location>
</feature>
<feature type="zinc finger region" description="C3H1-type" evidence="1">
    <location>
        <begin position="194"/>
        <end position="223"/>
    </location>
</feature>
<dbReference type="InterPro" id="IPR000571">
    <property type="entry name" value="Znf_CCCH"/>
</dbReference>
<keyword evidence="1" id="KW-0479">Metal-binding</keyword>
<keyword evidence="5" id="KW-1185">Reference proteome</keyword>
<reference evidence="4" key="1">
    <citation type="submission" date="2023-06" db="EMBL/GenBank/DDBJ databases">
        <title>Genome-scale phylogeny and comparative genomics of the fungal order Sordariales.</title>
        <authorList>
            <consortium name="Lawrence Berkeley National Laboratory"/>
            <person name="Hensen N."/>
            <person name="Bonometti L."/>
            <person name="Westerberg I."/>
            <person name="Brannstrom I.O."/>
            <person name="Guillou S."/>
            <person name="Cros-Aarteil S."/>
            <person name="Calhoun S."/>
            <person name="Haridas S."/>
            <person name="Kuo A."/>
            <person name="Mondo S."/>
            <person name="Pangilinan J."/>
            <person name="Riley R."/>
            <person name="Labutti K."/>
            <person name="Andreopoulos B."/>
            <person name="Lipzen A."/>
            <person name="Chen C."/>
            <person name="Yanf M."/>
            <person name="Daum C."/>
            <person name="Ng V."/>
            <person name="Clum A."/>
            <person name="Steindorff A."/>
            <person name="Ohm R."/>
            <person name="Martin F."/>
            <person name="Silar P."/>
            <person name="Natvig D."/>
            <person name="Lalanne C."/>
            <person name="Gautier V."/>
            <person name="Ament-Velasquez S.L."/>
            <person name="Kruys A."/>
            <person name="Hutchinson M.I."/>
            <person name="Powell A.J."/>
            <person name="Barry K."/>
            <person name="Miller A.N."/>
            <person name="Grigoriev I.V."/>
            <person name="Debuchy R."/>
            <person name="Gladieux P."/>
            <person name="Thoren M.H."/>
            <person name="Johannesson H."/>
        </authorList>
    </citation>
    <scope>NUCLEOTIDE SEQUENCE</scope>
    <source>
        <strain evidence="4">SMH2532-1</strain>
    </source>
</reference>
<keyword evidence="1" id="KW-0862">Zinc</keyword>
<proteinExistence type="predicted"/>
<organism evidence="4 5">
    <name type="scientific">Cercophora newfieldiana</name>
    <dbReference type="NCBI Taxonomy" id="92897"/>
    <lineage>
        <taxon>Eukaryota</taxon>
        <taxon>Fungi</taxon>
        <taxon>Dikarya</taxon>
        <taxon>Ascomycota</taxon>
        <taxon>Pezizomycotina</taxon>
        <taxon>Sordariomycetes</taxon>
        <taxon>Sordariomycetidae</taxon>
        <taxon>Sordariales</taxon>
        <taxon>Lasiosphaeriaceae</taxon>
        <taxon>Cercophora</taxon>
    </lineage>
</organism>
<dbReference type="AlphaFoldDB" id="A0AA39XR84"/>
<evidence type="ECO:0000259" key="3">
    <source>
        <dbReference type="PROSITE" id="PS50103"/>
    </source>
</evidence>
<dbReference type="EMBL" id="JAULSV010000007">
    <property type="protein sequence ID" value="KAK0638733.1"/>
    <property type="molecule type" value="Genomic_DNA"/>
</dbReference>
<gene>
    <name evidence="4" type="ORF">B0T16DRAFT_421699</name>
</gene>
<feature type="compositionally biased region" description="Low complexity" evidence="2">
    <location>
        <begin position="260"/>
        <end position="304"/>
    </location>
</feature>
<dbReference type="PROSITE" id="PS50103">
    <property type="entry name" value="ZF_C3H1"/>
    <property type="match status" value="1"/>
</dbReference>
<accession>A0AA39XR84</accession>
<evidence type="ECO:0000313" key="4">
    <source>
        <dbReference type="EMBL" id="KAK0638733.1"/>
    </source>
</evidence>
<protein>
    <recommendedName>
        <fullName evidence="3">C3H1-type domain-containing protein</fullName>
    </recommendedName>
</protein>
<name>A0AA39XR84_9PEZI</name>
<sequence>MHTGEQGRIDASMRPIEHEAASWTTSEAFAILAETVPAEYQATPGFGWAISEVVRLAEGRAKAKYGLPDHQTAAIKQYNVPFAGNLPPFKGYLLWRSDGQYTRLIPADTLPPLQGIPASQTNKVGYWVCPPPNAPGENGWAYQQPVELVEQYPSARPASHQGVSDEDLQSRIDTIIATTTSPTAAPIPGPRQQKRVKVYCDKWIHDGTCAFTQQGCKYKHEMPHDRATQHALGLFHGYPAWWKRQQAELARQKPGPPSPATTAGTTTPTAAGPTATAGGSPGSSEGAPSPARRAAAAGSWRSGSVPERTAQISHQTSPFGPIGPPAVAPKTRLEAVKEGEEDEDA</sequence>
<evidence type="ECO:0000313" key="5">
    <source>
        <dbReference type="Proteomes" id="UP001174936"/>
    </source>
</evidence>
<dbReference type="Proteomes" id="UP001174936">
    <property type="component" value="Unassembled WGS sequence"/>
</dbReference>
<comment type="caution">
    <text evidence="4">The sequence shown here is derived from an EMBL/GenBank/DDBJ whole genome shotgun (WGS) entry which is preliminary data.</text>
</comment>
<dbReference type="GO" id="GO:0008270">
    <property type="term" value="F:zinc ion binding"/>
    <property type="evidence" value="ECO:0007669"/>
    <property type="project" value="UniProtKB-KW"/>
</dbReference>